<organism evidence="9 10">
    <name type="scientific">Cylindrobasidium torrendii FP15055 ss-10</name>
    <dbReference type="NCBI Taxonomy" id="1314674"/>
    <lineage>
        <taxon>Eukaryota</taxon>
        <taxon>Fungi</taxon>
        <taxon>Dikarya</taxon>
        <taxon>Basidiomycota</taxon>
        <taxon>Agaricomycotina</taxon>
        <taxon>Agaricomycetes</taxon>
        <taxon>Agaricomycetidae</taxon>
        <taxon>Agaricales</taxon>
        <taxon>Marasmiineae</taxon>
        <taxon>Physalacriaceae</taxon>
        <taxon>Cylindrobasidium</taxon>
    </lineage>
</organism>
<dbReference type="EMBL" id="KN880512">
    <property type="protein sequence ID" value="KIY68001.1"/>
    <property type="molecule type" value="Genomic_DNA"/>
</dbReference>
<evidence type="ECO:0000256" key="1">
    <source>
        <dbReference type="ARBA" id="ARBA00004123"/>
    </source>
</evidence>
<protein>
    <submittedName>
        <fullName evidence="9">Winged helix DNA-binding domain-containing protein</fullName>
    </submittedName>
</protein>
<dbReference type="InterPro" id="IPR036388">
    <property type="entry name" value="WH-like_DNA-bd_sf"/>
</dbReference>
<gene>
    <name evidence="9" type="ORF">CYLTODRAFT_352179</name>
</gene>
<evidence type="ECO:0000259" key="8">
    <source>
        <dbReference type="PROSITE" id="PS00434"/>
    </source>
</evidence>
<comment type="subunit">
    <text evidence="6">Homotrimer. Homotrimerization increases the affinity of HSF1 to DNA. Interacts with transcriptional coregulator SSA1 on chromatin.</text>
</comment>
<name>A0A0D7BEG8_9AGAR</name>
<reference evidence="9 10" key="1">
    <citation type="journal article" date="2015" name="Fungal Genet. Biol.">
        <title>Evolution of novel wood decay mechanisms in Agaricales revealed by the genome sequences of Fistulina hepatica and Cylindrobasidium torrendii.</title>
        <authorList>
            <person name="Floudas D."/>
            <person name="Held B.W."/>
            <person name="Riley R."/>
            <person name="Nagy L.G."/>
            <person name="Koehler G."/>
            <person name="Ransdell A.S."/>
            <person name="Younus H."/>
            <person name="Chow J."/>
            <person name="Chiniquy J."/>
            <person name="Lipzen A."/>
            <person name="Tritt A."/>
            <person name="Sun H."/>
            <person name="Haridas S."/>
            <person name="LaButti K."/>
            <person name="Ohm R.A."/>
            <person name="Kues U."/>
            <person name="Blanchette R.A."/>
            <person name="Grigoriev I.V."/>
            <person name="Minto R.E."/>
            <person name="Hibbett D.S."/>
        </authorList>
    </citation>
    <scope>NUCLEOTIDE SEQUENCE [LARGE SCALE GENOMIC DNA]</scope>
    <source>
        <strain evidence="9 10">FP15055 ss-10</strain>
    </source>
</reference>
<evidence type="ECO:0000313" key="9">
    <source>
        <dbReference type="EMBL" id="KIY68001.1"/>
    </source>
</evidence>
<dbReference type="SUPFAM" id="SSF46785">
    <property type="entry name" value="Winged helix' DNA-binding domain"/>
    <property type="match status" value="1"/>
</dbReference>
<dbReference type="GO" id="GO:0043565">
    <property type="term" value="F:sequence-specific DNA binding"/>
    <property type="evidence" value="ECO:0007669"/>
    <property type="project" value="InterPro"/>
</dbReference>
<dbReference type="PRINTS" id="PR00056">
    <property type="entry name" value="HSFDOMAIN"/>
</dbReference>
<dbReference type="GO" id="GO:0003700">
    <property type="term" value="F:DNA-binding transcription factor activity"/>
    <property type="evidence" value="ECO:0007669"/>
    <property type="project" value="InterPro"/>
</dbReference>
<dbReference type="Pfam" id="PF00447">
    <property type="entry name" value="HSF_DNA-bind"/>
    <property type="match status" value="1"/>
</dbReference>
<dbReference type="Gene3D" id="1.10.10.10">
    <property type="entry name" value="Winged helix-like DNA-binding domain superfamily/Winged helix DNA-binding domain"/>
    <property type="match status" value="1"/>
</dbReference>
<keyword evidence="4" id="KW-0804">Transcription</keyword>
<dbReference type="InterPro" id="IPR036390">
    <property type="entry name" value="WH_DNA-bd_sf"/>
</dbReference>
<dbReference type="PROSITE" id="PS00434">
    <property type="entry name" value="HSF_DOMAIN"/>
    <property type="match status" value="1"/>
</dbReference>
<keyword evidence="2" id="KW-0805">Transcription regulation</keyword>
<dbReference type="InterPro" id="IPR000232">
    <property type="entry name" value="HSF_DNA-bd"/>
</dbReference>
<evidence type="ECO:0000256" key="7">
    <source>
        <dbReference type="RuleBase" id="RU004020"/>
    </source>
</evidence>
<dbReference type="FunFam" id="1.10.10.10:FF:000027">
    <property type="entry name" value="Heat shock transcription factor 1"/>
    <property type="match status" value="1"/>
</dbReference>
<dbReference type="STRING" id="1314674.A0A0D7BEG8"/>
<dbReference type="GO" id="GO:0005634">
    <property type="term" value="C:nucleus"/>
    <property type="evidence" value="ECO:0007669"/>
    <property type="project" value="UniProtKB-SubCell"/>
</dbReference>
<proteinExistence type="inferred from homology"/>
<feature type="domain" description="HSF-type DNA-binding" evidence="8">
    <location>
        <begin position="33"/>
        <end position="57"/>
    </location>
</feature>
<keyword evidence="10" id="KW-1185">Reference proteome</keyword>
<comment type="subcellular location">
    <subcellularLocation>
        <location evidence="1">Nucleus</location>
    </subcellularLocation>
</comment>
<keyword evidence="5" id="KW-0539">Nucleus</keyword>
<dbReference type="SMART" id="SM00415">
    <property type="entry name" value="HSF"/>
    <property type="match status" value="1"/>
</dbReference>
<keyword evidence="3 9" id="KW-0238">DNA-binding</keyword>
<dbReference type="OrthoDB" id="60033at2759"/>
<dbReference type="PANTHER" id="PTHR10015">
    <property type="entry name" value="HEAT SHOCK TRANSCRIPTION FACTOR"/>
    <property type="match status" value="1"/>
</dbReference>
<dbReference type="PANTHER" id="PTHR10015:SF361">
    <property type="entry name" value="TRANSCRIPTION FACTOR SKN7"/>
    <property type="match status" value="1"/>
</dbReference>
<evidence type="ECO:0000256" key="2">
    <source>
        <dbReference type="ARBA" id="ARBA00023015"/>
    </source>
</evidence>
<dbReference type="AlphaFoldDB" id="A0A0D7BEG8"/>
<evidence type="ECO:0000256" key="5">
    <source>
        <dbReference type="ARBA" id="ARBA00023242"/>
    </source>
</evidence>
<dbReference type="Proteomes" id="UP000054007">
    <property type="component" value="Unassembled WGS sequence"/>
</dbReference>
<sequence length="201" mass="23224">MLTDRLYDNAVAWSPRGDCFVVKDPHEFTKSILPRLFKHANFASFVRQLNKYDFHKVKNTEEEYGEQAWVFRHPDFHANQRHALENIKRKVPAARKQTTPPIERPPGATSAAAATLHNEVERLTQAQDELSAHIRNLERNYHDVLVEMVGFQRNMAQQDSLMQNLIQYFLQVENSREMSVPPPSIPRDWTSTINAAGGKFL</sequence>
<accession>A0A0D7BEG8</accession>
<evidence type="ECO:0000256" key="4">
    <source>
        <dbReference type="ARBA" id="ARBA00023163"/>
    </source>
</evidence>
<evidence type="ECO:0000313" key="10">
    <source>
        <dbReference type="Proteomes" id="UP000054007"/>
    </source>
</evidence>
<evidence type="ECO:0000256" key="3">
    <source>
        <dbReference type="ARBA" id="ARBA00023125"/>
    </source>
</evidence>
<evidence type="ECO:0000256" key="6">
    <source>
        <dbReference type="ARBA" id="ARBA00062171"/>
    </source>
</evidence>
<comment type="similarity">
    <text evidence="7">Belongs to the HSF family.</text>
</comment>